<protein>
    <recommendedName>
        <fullName evidence="4">Transglutaminase domain-containing protein</fullName>
    </recommendedName>
</protein>
<dbReference type="EMBL" id="QPMH01000002">
    <property type="protein sequence ID" value="RDD63485.1"/>
    <property type="molecule type" value="Genomic_DNA"/>
</dbReference>
<evidence type="ECO:0000313" key="3">
    <source>
        <dbReference type="Proteomes" id="UP000253941"/>
    </source>
</evidence>
<feature type="chain" id="PRO_5017058376" description="Transglutaminase domain-containing protein" evidence="1">
    <location>
        <begin position="22"/>
        <end position="361"/>
    </location>
</feature>
<evidence type="ECO:0000256" key="1">
    <source>
        <dbReference type="SAM" id="SignalP"/>
    </source>
</evidence>
<dbReference type="Proteomes" id="UP000253941">
    <property type="component" value="Unassembled WGS sequence"/>
</dbReference>
<feature type="signal peptide" evidence="1">
    <location>
        <begin position="1"/>
        <end position="21"/>
    </location>
</feature>
<keyword evidence="1" id="KW-0732">Signal</keyword>
<sequence>MVAMRALAIAIVCLFATTGFLDDASGAGPVGQIERDIREAGGAVAFRYRFQDASGQTHQLSFRLPAGAYRAARHGLERPDDDAVKRRFRDRMAERVARSRTEWQTALTARLEVLADTLPDGVTLSHSFEDGKLSWSLNGKGVTRDRLNELGRQMSQRISQASRRLEASKQREVRSYAERLREDMYRELAFTRDPGLGNDLLRPDYRKVASRSAALMRPLADAIAQQAGGDRRARIELALAFLQGIPYDRLTDRDASNGIGFAVPAQMLHLNRGDCDSKATMLAMLMDHLAPAVENAILLLPGHAILAAALPVRAGDRTMKLDGRTYVLMEPAGPAVLPVGRIGDDSRRLLRDDRVLSVVRM</sequence>
<reference evidence="2 3" key="1">
    <citation type="submission" date="2018-07" db="EMBL/GenBank/DDBJ databases">
        <title>Venubactetium sediminum gen. nov., sp. nov., isolated from a marine solar saltern.</title>
        <authorList>
            <person name="Wang S."/>
        </authorList>
    </citation>
    <scope>NUCLEOTIDE SEQUENCE [LARGE SCALE GENOMIC DNA]</scope>
    <source>
        <strain evidence="2 3">WD2A32</strain>
    </source>
</reference>
<dbReference type="AlphaFoldDB" id="A0A369TGI2"/>
<organism evidence="2 3">
    <name type="scientific">Ferruginivarius sediminum</name>
    <dbReference type="NCBI Taxonomy" id="2661937"/>
    <lineage>
        <taxon>Bacteria</taxon>
        <taxon>Pseudomonadati</taxon>
        <taxon>Pseudomonadota</taxon>
        <taxon>Alphaproteobacteria</taxon>
        <taxon>Rhodospirillales</taxon>
        <taxon>Rhodospirillaceae</taxon>
        <taxon>Ferruginivarius</taxon>
    </lineage>
</organism>
<proteinExistence type="predicted"/>
<comment type="caution">
    <text evidence="2">The sequence shown here is derived from an EMBL/GenBank/DDBJ whole genome shotgun (WGS) entry which is preliminary data.</text>
</comment>
<dbReference type="RefSeq" id="WP_114580739.1">
    <property type="nucleotide sequence ID" value="NZ_QPMH01000002.1"/>
</dbReference>
<evidence type="ECO:0000313" key="2">
    <source>
        <dbReference type="EMBL" id="RDD63485.1"/>
    </source>
</evidence>
<name>A0A369TGI2_9PROT</name>
<accession>A0A369TGI2</accession>
<keyword evidence="3" id="KW-1185">Reference proteome</keyword>
<gene>
    <name evidence="2" type="ORF">DRB17_03315</name>
</gene>
<evidence type="ECO:0008006" key="4">
    <source>
        <dbReference type="Google" id="ProtNLM"/>
    </source>
</evidence>